<dbReference type="CDD" id="cd00092">
    <property type="entry name" value="HTH_CRP"/>
    <property type="match status" value="1"/>
</dbReference>
<reference evidence="7" key="1">
    <citation type="submission" date="2018-05" db="EMBL/GenBank/DDBJ databases">
        <authorList>
            <person name="Liu B.-T."/>
        </authorList>
    </citation>
    <scope>NUCLEOTIDE SEQUENCE [LARGE SCALE GENOMIC DNA]</scope>
    <source>
        <strain evidence="7">WD6-1</strain>
    </source>
</reference>
<feature type="domain" description="Cyclic nucleotide-binding" evidence="4">
    <location>
        <begin position="27"/>
        <end position="130"/>
    </location>
</feature>
<protein>
    <submittedName>
        <fullName evidence="6">Crp/Fnr family transcriptional regulator</fullName>
    </submittedName>
</protein>
<dbReference type="PANTHER" id="PTHR24567">
    <property type="entry name" value="CRP FAMILY TRANSCRIPTIONAL REGULATORY PROTEIN"/>
    <property type="match status" value="1"/>
</dbReference>
<dbReference type="Pfam" id="PF00027">
    <property type="entry name" value="cNMP_binding"/>
    <property type="match status" value="1"/>
</dbReference>
<dbReference type="CDD" id="cd00038">
    <property type="entry name" value="CAP_ED"/>
    <property type="match status" value="1"/>
</dbReference>
<sequence>MTAAARSCRNLPMDASARTAVLERSNFFSGLERAAIEDAAEGASVRALDKGETLFQQGDEATHHFVVAWGRLRLDQTTPEGKNVVLRFMGPGDLVGSVAVFRGVPYPATPLAVEETRVLAWSAARMTALMQDHPVLASKAMGMMGGRIEELQERLQQVATQQVERRIAGAILRIAGQSGRKTEVGVEIPFPVARQDLAEMTGTTLHTVSRTLSAWIEEGILEGRRSSRLVILKPHRLVEIAEEA</sequence>
<proteinExistence type="predicted"/>
<dbReference type="InterPro" id="IPR036388">
    <property type="entry name" value="WH-like_DNA-bd_sf"/>
</dbReference>
<evidence type="ECO:0000256" key="2">
    <source>
        <dbReference type="ARBA" id="ARBA00023125"/>
    </source>
</evidence>
<evidence type="ECO:0000259" key="4">
    <source>
        <dbReference type="PROSITE" id="PS50042"/>
    </source>
</evidence>
<dbReference type="Proteomes" id="UP000245168">
    <property type="component" value="Unassembled WGS sequence"/>
</dbReference>
<dbReference type="PANTHER" id="PTHR24567:SF28">
    <property type="entry name" value="LISTERIOLYSIN REGULATORY PROTEIN"/>
    <property type="match status" value="1"/>
</dbReference>
<evidence type="ECO:0000313" key="7">
    <source>
        <dbReference type="Proteomes" id="UP000245168"/>
    </source>
</evidence>
<dbReference type="Pfam" id="PF13545">
    <property type="entry name" value="HTH_Crp_2"/>
    <property type="match status" value="1"/>
</dbReference>
<dbReference type="GO" id="GO:0003700">
    <property type="term" value="F:DNA-binding transcription factor activity"/>
    <property type="evidence" value="ECO:0007669"/>
    <property type="project" value="TreeGrafter"/>
</dbReference>
<dbReference type="InterPro" id="IPR050397">
    <property type="entry name" value="Env_Response_Regulators"/>
</dbReference>
<feature type="domain" description="HTH crp-type" evidence="5">
    <location>
        <begin position="161"/>
        <end position="235"/>
    </location>
</feature>
<keyword evidence="1" id="KW-0805">Transcription regulation</keyword>
<evidence type="ECO:0000313" key="6">
    <source>
        <dbReference type="EMBL" id="PWE18074.1"/>
    </source>
</evidence>
<dbReference type="Gene3D" id="1.10.10.10">
    <property type="entry name" value="Winged helix-like DNA-binding domain superfamily/Winged helix DNA-binding domain"/>
    <property type="match status" value="1"/>
</dbReference>
<dbReference type="InterPro" id="IPR036390">
    <property type="entry name" value="WH_DNA-bd_sf"/>
</dbReference>
<gene>
    <name evidence="6" type="ORF">DDZ18_00200</name>
</gene>
<dbReference type="AlphaFoldDB" id="A0A2U2BVS8"/>
<dbReference type="SUPFAM" id="SSF51206">
    <property type="entry name" value="cAMP-binding domain-like"/>
    <property type="match status" value="1"/>
</dbReference>
<keyword evidence="3" id="KW-0804">Transcription</keyword>
<keyword evidence="2" id="KW-0238">DNA-binding</keyword>
<accession>A0A2U2BVS8</accession>
<dbReference type="InterPro" id="IPR000595">
    <property type="entry name" value="cNMP-bd_dom"/>
</dbReference>
<dbReference type="GO" id="GO:0003677">
    <property type="term" value="F:DNA binding"/>
    <property type="evidence" value="ECO:0007669"/>
    <property type="project" value="UniProtKB-KW"/>
</dbReference>
<dbReference type="EMBL" id="QEXV01000001">
    <property type="protein sequence ID" value="PWE18074.1"/>
    <property type="molecule type" value="Genomic_DNA"/>
</dbReference>
<evidence type="ECO:0000256" key="3">
    <source>
        <dbReference type="ARBA" id="ARBA00023163"/>
    </source>
</evidence>
<organism evidence="6 7">
    <name type="scientific">Marinicauda salina</name>
    <dbReference type="NCBI Taxonomy" id="2135793"/>
    <lineage>
        <taxon>Bacteria</taxon>
        <taxon>Pseudomonadati</taxon>
        <taxon>Pseudomonadota</taxon>
        <taxon>Alphaproteobacteria</taxon>
        <taxon>Maricaulales</taxon>
        <taxon>Maricaulaceae</taxon>
        <taxon>Marinicauda</taxon>
    </lineage>
</organism>
<dbReference type="PROSITE" id="PS50042">
    <property type="entry name" value="CNMP_BINDING_3"/>
    <property type="match status" value="1"/>
</dbReference>
<dbReference type="PROSITE" id="PS51063">
    <property type="entry name" value="HTH_CRP_2"/>
    <property type="match status" value="1"/>
</dbReference>
<dbReference type="InterPro" id="IPR018490">
    <property type="entry name" value="cNMP-bd_dom_sf"/>
</dbReference>
<evidence type="ECO:0000259" key="5">
    <source>
        <dbReference type="PROSITE" id="PS51063"/>
    </source>
</evidence>
<dbReference type="OrthoDB" id="3525895at2"/>
<dbReference type="Gene3D" id="2.60.120.10">
    <property type="entry name" value="Jelly Rolls"/>
    <property type="match status" value="1"/>
</dbReference>
<dbReference type="InterPro" id="IPR014710">
    <property type="entry name" value="RmlC-like_jellyroll"/>
</dbReference>
<comment type="caution">
    <text evidence="6">The sequence shown here is derived from an EMBL/GenBank/DDBJ whole genome shotgun (WGS) entry which is preliminary data.</text>
</comment>
<keyword evidence="7" id="KW-1185">Reference proteome</keyword>
<name>A0A2U2BVS8_9PROT</name>
<dbReference type="SMART" id="SM00419">
    <property type="entry name" value="HTH_CRP"/>
    <property type="match status" value="1"/>
</dbReference>
<dbReference type="SMART" id="SM00100">
    <property type="entry name" value="cNMP"/>
    <property type="match status" value="1"/>
</dbReference>
<dbReference type="InterPro" id="IPR012318">
    <property type="entry name" value="HTH_CRP"/>
</dbReference>
<dbReference type="GO" id="GO:0005829">
    <property type="term" value="C:cytosol"/>
    <property type="evidence" value="ECO:0007669"/>
    <property type="project" value="TreeGrafter"/>
</dbReference>
<dbReference type="SUPFAM" id="SSF46785">
    <property type="entry name" value="Winged helix' DNA-binding domain"/>
    <property type="match status" value="1"/>
</dbReference>
<evidence type="ECO:0000256" key="1">
    <source>
        <dbReference type="ARBA" id="ARBA00023015"/>
    </source>
</evidence>